<dbReference type="KEGG" id="ahs:AHALO_0824"/>
<dbReference type="PANTHER" id="PTHR36451">
    <property type="entry name" value="PAPS-DEPENDENT SULFOTRANSFERASE STF3"/>
    <property type="match status" value="1"/>
</dbReference>
<accession>A0A2N1J5J9</accession>
<evidence type="ECO:0000313" key="2">
    <source>
        <dbReference type="Proteomes" id="UP000233248"/>
    </source>
</evidence>
<dbReference type="SUPFAM" id="SSF52540">
    <property type="entry name" value="P-loop containing nucleoside triphosphate hydrolases"/>
    <property type="match status" value="1"/>
</dbReference>
<dbReference type="InterPro" id="IPR052736">
    <property type="entry name" value="Stf3_sulfotransferase"/>
</dbReference>
<comment type="caution">
    <text evidence="1">The sequence shown here is derived from an EMBL/GenBank/DDBJ whole genome shotgun (WGS) entry which is preliminary data.</text>
</comment>
<dbReference type="OrthoDB" id="9800698at2"/>
<dbReference type="EMBL" id="NXIF01000007">
    <property type="protein sequence ID" value="PKI81845.1"/>
    <property type="molecule type" value="Genomic_DNA"/>
</dbReference>
<dbReference type="InterPro" id="IPR027417">
    <property type="entry name" value="P-loop_NTPase"/>
</dbReference>
<dbReference type="Pfam" id="PF13469">
    <property type="entry name" value="Sulfotransfer_3"/>
    <property type="match status" value="1"/>
</dbReference>
<organism evidence="1 2">
    <name type="scientific">Malaciobacter halophilus</name>
    <dbReference type="NCBI Taxonomy" id="197482"/>
    <lineage>
        <taxon>Bacteria</taxon>
        <taxon>Pseudomonadati</taxon>
        <taxon>Campylobacterota</taxon>
        <taxon>Epsilonproteobacteria</taxon>
        <taxon>Campylobacterales</taxon>
        <taxon>Arcobacteraceae</taxon>
        <taxon>Malaciobacter</taxon>
    </lineage>
</organism>
<reference evidence="1 2" key="1">
    <citation type="submission" date="2017-09" db="EMBL/GenBank/DDBJ databases">
        <title>Genomics of the genus Arcobacter.</title>
        <authorList>
            <person name="Perez-Cataluna A."/>
            <person name="Figueras M.J."/>
            <person name="Salas-Masso N."/>
        </authorList>
    </citation>
    <scope>NUCLEOTIDE SEQUENCE [LARGE SCALE GENOMIC DNA]</scope>
    <source>
        <strain evidence="1 2">DSM 18005</strain>
    </source>
</reference>
<dbReference type="Proteomes" id="UP000233248">
    <property type="component" value="Unassembled WGS sequence"/>
</dbReference>
<dbReference type="Gene3D" id="3.40.50.300">
    <property type="entry name" value="P-loop containing nucleotide triphosphate hydrolases"/>
    <property type="match status" value="1"/>
</dbReference>
<keyword evidence="2" id="KW-1185">Reference proteome</keyword>
<dbReference type="PANTHER" id="PTHR36451:SF1">
    <property type="entry name" value="OMEGA-HYDROXY-BETA-DIHYDROMENAQUINONE-9 SULFOTRANSFERASE STF3"/>
    <property type="match status" value="1"/>
</dbReference>
<proteinExistence type="predicted"/>
<protein>
    <recommendedName>
        <fullName evidence="3">Sulfotransferase family protein</fullName>
    </recommendedName>
</protein>
<gene>
    <name evidence="1" type="ORF">CP960_01745</name>
</gene>
<evidence type="ECO:0000313" key="1">
    <source>
        <dbReference type="EMBL" id="PKI81845.1"/>
    </source>
</evidence>
<sequence>MIHKYLNLKKYLSFIMRQFVNFLSPFIKKWEDRFIKKYLLKPLKYQPVFIIGAPRTGSTILYQVITNQLDILYVNNLVCKFYKNLFFGFWLSDKLFKQKAHDCFKSDHGDTSTCGLNSPSECGGFWYKWLRDDKHFIDYDEITDEIVHQIRDELTAVINYFDKPLIFKNLNAGQRMRLLHKCFPEAKFIFIKREPLFTAQSILKAKRKEGLNDNDFWSIMPYNVEELKKLSTYEQIVKQIYFLEKQILEDSKLFDKKSLLSIDYKELGDDFENTVKKCQKFISTDEKTEFKKAEIKLREKVSLKEDEIKSFSQEIEKLDWENYSDK</sequence>
<name>A0A2N1J5J9_9BACT</name>
<evidence type="ECO:0008006" key="3">
    <source>
        <dbReference type="Google" id="ProtNLM"/>
    </source>
</evidence>
<dbReference type="AlphaFoldDB" id="A0A2N1J5J9"/>
<dbReference type="RefSeq" id="WP_101183516.1">
    <property type="nucleotide sequence ID" value="NZ_CP031218.1"/>
</dbReference>